<feature type="transmembrane region" description="Helical" evidence="7">
    <location>
        <begin position="84"/>
        <end position="108"/>
    </location>
</feature>
<keyword evidence="3 7" id="KW-1003">Cell membrane</keyword>
<evidence type="ECO:0000313" key="10">
    <source>
        <dbReference type="EMBL" id="MBB6174836.1"/>
    </source>
</evidence>
<keyword evidence="4 7" id="KW-0812">Transmembrane</keyword>
<dbReference type="PANTHER" id="PTHR12677">
    <property type="entry name" value="GOLGI APPARATUS MEMBRANE PROTEIN TVP38-RELATED"/>
    <property type="match status" value="1"/>
</dbReference>
<evidence type="ECO:0000256" key="3">
    <source>
        <dbReference type="ARBA" id="ARBA00022475"/>
    </source>
</evidence>
<evidence type="ECO:0000256" key="8">
    <source>
        <dbReference type="SAM" id="MobiDB-lite"/>
    </source>
</evidence>
<name>A0A7W9YPH2_9ACTN</name>
<evidence type="ECO:0000256" key="2">
    <source>
        <dbReference type="ARBA" id="ARBA00008640"/>
    </source>
</evidence>
<keyword evidence="6 7" id="KW-0472">Membrane</keyword>
<accession>A0A7W9YPH2</accession>
<evidence type="ECO:0000259" key="9">
    <source>
        <dbReference type="Pfam" id="PF09335"/>
    </source>
</evidence>
<reference evidence="10 11" key="1">
    <citation type="submission" date="2020-08" db="EMBL/GenBank/DDBJ databases">
        <title>Sequencing the genomes of 1000 actinobacteria strains.</title>
        <authorList>
            <person name="Klenk H.-P."/>
        </authorList>
    </citation>
    <scope>NUCLEOTIDE SEQUENCE [LARGE SCALE GENOMIC DNA]</scope>
    <source>
        <strain evidence="10 11">DSM 46659</strain>
    </source>
</reference>
<dbReference type="InterPro" id="IPR032816">
    <property type="entry name" value="VTT_dom"/>
</dbReference>
<sequence length="248" mass="25141">MVRSGMGERGSSAMTTRPGVRAAAFAAFLAAAVVIGLHDPDLAVLTEWIDAAGAAAPLLYLVGYVAAALVFVPRPLLNAMAGVLFPAWLGVVVALAGGVVAASAQFALARLLAADAIAARLPPTVVARLDRLIDRNGLLAVVQLRLLPVVPFAAVNYGFGLTGIGSAVFVLGTALGSLPATVALVLLGDTATDPLSPGFLICVVLFAVLLVASRVVGRVADGPRRNSPDQQAVEGERPQPGGKGDKAP</sequence>
<comment type="caution">
    <text evidence="10">The sequence shown here is derived from an EMBL/GenBank/DDBJ whole genome shotgun (WGS) entry which is preliminary data.</text>
</comment>
<dbReference type="AlphaFoldDB" id="A0A7W9YPH2"/>
<protein>
    <recommendedName>
        <fullName evidence="7">TVP38/TMEM64 family membrane protein</fullName>
    </recommendedName>
</protein>
<evidence type="ECO:0000256" key="1">
    <source>
        <dbReference type="ARBA" id="ARBA00004651"/>
    </source>
</evidence>
<comment type="similarity">
    <text evidence="2 7">Belongs to the TVP38/TMEM64 family.</text>
</comment>
<dbReference type="PANTHER" id="PTHR12677:SF59">
    <property type="entry name" value="GOLGI APPARATUS MEMBRANE PROTEIN TVP38-RELATED"/>
    <property type="match status" value="1"/>
</dbReference>
<proteinExistence type="inferred from homology"/>
<evidence type="ECO:0000313" key="11">
    <source>
        <dbReference type="Proteomes" id="UP000546642"/>
    </source>
</evidence>
<evidence type="ECO:0000256" key="5">
    <source>
        <dbReference type="ARBA" id="ARBA00022989"/>
    </source>
</evidence>
<evidence type="ECO:0000256" key="4">
    <source>
        <dbReference type="ARBA" id="ARBA00022692"/>
    </source>
</evidence>
<evidence type="ECO:0000256" key="7">
    <source>
        <dbReference type="RuleBase" id="RU366058"/>
    </source>
</evidence>
<feature type="transmembrane region" description="Helical" evidence="7">
    <location>
        <begin position="52"/>
        <end position="72"/>
    </location>
</feature>
<evidence type="ECO:0000256" key="6">
    <source>
        <dbReference type="ARBA" id="ARBA00023136"/>
    </source>
</evidence>
<dbReference type="EMBL" id="JACHDS010000001">
    <property type="protein sequence ID" value="MBB6174836.1"/>
    <property type="molecule type" value="Genomic_DNA"/>
</dbReference>
<dbReference type="Pfam" id="PF09335">
    <property type="entry name" value="VTT_dom"/>
    <property type="match status" value="1"/>
</dbReference>
<keyword evidence="5 7" id="KW-1133">Transmembrane helix</keyword>
<gene>
    <name evidence="10" type="ORF">HNR23_004896</name>
</gene>
<feature type="transmembrane region" description="Helical" evidence="7">
    <location>
        <begin position="138"/>
        <end position="159"/>
    </location>
</feature>
<comment type="subcellular location">
    <subcellularLocation>
        <location evidence="1 7">Cell membrane</location>
        <topology evidence="1 7">Multi-pass membrane protein</topology>
    </subcellularLocation>
</comment>
<dbReference type="InterPro" id="IPR015414">
    <property type="entry name" value="TMEM64"/>
</dbReference>
<feature type="region of interest" description="Disordered" evidence="8">
    <location>
        <begin position="222"/>
        <end position="248"/>
    </location>
</feature>
<feature type="transmembrane region" description="Helical" evidence="7">
    <location>
        <begin position="198"/>
        <end position="217"/>
    </location>
</feature>
<feature type="domain" description="VTT" evidence="9">
    <location>
        <begin position="72"/>
        <end position="189"/>
    </location>
</feature>
<dbReference type="RefSeq" id="WP_246421850.1">
    <property type="nucleotide sequence ID" value="NZ_JACHDS010000001.1"/>
</dbReference>
<feature type="transmembrane region" description="Helical" evidence="7">
    <location>
        <begin position="166"/>
        <end position="186"/>
    </location>
</feature>
<dbReference type="GO" id="GO:0005886">
    <property type="term" value="C:plasma membrane"/>
    <property type="evidence" value="ECO:0007669"/>
    <property type="project" value="UniProtKB-SubCell"/>
</dbReference>
<dbReference type="Proteomes" id="UP000546642">
    <property type="component" value="Unassembled WGS sequence"/>
</dbReference>
<organism evidence="10 11">
    <name type="scientific">Nocardiopsis mwathae</name>
    <dbReference type="NCBI Taxonomy" id="1472723"/>
    <lineage>
        <taxon>Bacteria</taxon>
        <taxon>Bacillati</taxon>
        <taxon>Actinomycetota</taxon>
        <taxon>Actinomycetes</taxon>
        <taxon>Streptosporangiales</taxon>
        <taxon>Nocardiopsidaceae</taxon>
        <taxon>Nocardiopsis</taxon>
    </lineage>
</organism>
<keyword evidence="11" id="KW-1185">Reference proteome</keyword>